<sequence>MREGIRAALPNTVAIGSLRFAPATTEQVAGSRRIVRYSSTCAASGVVLTDISGSMIYLSKVGLYLACHRRRVQQTENAWSRGSGPTANDVMDTLCSYSYASYGLSLASSPMQIDIAIGKVDVGIQDGEAPLKPVLLNGEAPQTPQANADTQNNLRRFPDELRKSHFCSNMKLHVEHGRYKYGTQLGVAATIVVHLIASGEG</sequence>
<organism evidence="1 2">
    <name type="scientific">Ceriporiopsis subvermispora (strain B)</name>
    <name type="common">White-rot fungus</name>
    <name type="synonym">Gelatoporia subvermispora</name>
    <dbReference type="NCBI Taxonomy" id="914234"/>
    <lineage>
        <taxon>Eukaryota</taxon>
        <taxon>Fungi</taxon>
        <taxon>Dikarya</taxon>
        <taxon>Basidiomycota</taxon>
        <taxon>Agaricomycotina</taxon>
        <taxon>Agaricomycetes</taxon>
        <taxon>Polyporales</taxon>
        <taxon>Gelatoporiaceae</taxon>
        <taxon>Gelatoporia</taxon>
    </lineage>
</organism>
<dbReference type="AlphaFoldDB" id="M2PAW4"/>
<evidence type="ECO:0000313" key="2">
    <source>
        <dbReference type="Proteomes" id="UP000016930"/>
    </source>
</evidence>
<protein>
    <submittedName>
        <fullName evidence="1">Uncharacterized protein</fullName>
    </submittedName>
</protein>
<accession>M2PAW4</accession>
<gene>
    <name evidence="1" type="ORF">CERSUDRAFT_126512</name>
</gene>
<dbReference type="HOGENOM" id="CLU_1360260_0_0_1"/>
<dbReference type="EMBL" id="KB445809">
    <property type="protein sequence ID" value="EMD32684.1"/>
    <property type="molecule type" value="Genomic_DNA"/>
</dbReference>
<proteinExistence type="predicted"/>
<name>M2PAW4_CERS8</name>
<keyword evidence="2" id="KW-1185">Reference proteome</keyword>
<dbReference type="Proteomes" id="UP000016930">
    <property type="component" value="Unassembled WGS sequence"/>
</dbReference>
<reference evidence="1 2" key="1">
    <citation type="journal article" date="2012" name="Proc. Natl. Acad. Sci. U.S.A.">
        <title>Comparative genomics of Ceriporiopsis subvermispora and Phanerochaete chrysosporium provide insight into selective ligninolysis.</title>
        <authorList>
            <person name="Fernandez-Fueyo E."/>
            <person name="Ruiz-Duenas F.J."/>
            <person name="Ferreira P."/>
            <person name="Floudas D."/>
            <person name="Hibbett D.S."/>
            <person name="Canessa P."/>
            <person name="Larrondo L.F."/>
            <person name="James T.Y."/>
            <person name="Seelenfreund D."/>
            <person name="Lobos S."/>
            <person name="Polanco R."/>
            <person name="Tello M."/>
            <person name="Honda Y."/>
            <person name="Watanabe T."/>
            <person name="Watanabe T."/>
            <person name="Ryu J.S."/>
            <person name="Kubicek C.P."/>
            <person name="Schmoll M."/>
            <person name="Gaskell J."/>
            <person name="Hammel K.E."/>
            <person name="St John F.J."/>
            <person name="Vanden Wymelenberg A."/>
            <person name="Sabat G."/>
            <person name="Splinter BonDurant S."/>
            <person name="Syed K."/>
            <person name="Yadav J.S."/>
            <person name="Doddapaneni H."/>
            <person name="Subramanian V."/>
            <person name="Lavin J.L."/>
            <person name="Oguiza J.A."/>
            <person name="Perez G."/>
            <person name="Pisabarro A.G."/>
            <person name="Ramirez L."/>
            <person name="Santoyo F."/>
            <person name="Master E."/>
            <person name="Coutinho P.M."/>
            <person name="Henrissat B."/>
            <person name="Lombard V."/>
            <person name="Magnuson J.K."/>
            <person name="Kuees U."/>
            <person name="Hori C."/>
            <person name="Igarashi K."/>
            <person name="Samejima M."/>
            <person name="Held B.W."/>
            <person name="Barry K.W."/>
            <person name="LaButti K.M."/>
            <person name="Lapidus A."/>
            <person name="Lindquist E.A."/>
            <person name="Lucas S.M."/>
            <person name="Riley R."/>
            <person name="Salamov A.A."/>
            <person name="Hoffmeister D."/>
            <person name="Schwenk D."/>
            <person name="Hadar Y."/>
            <person name="Yarden O."/>
            <person name="de Vries R.P."/>
            <person name="Wiebenga A."/>
            <person name="Stenlid J."/>
            <person name="Eastwood D."/>
            <person name="Grigoriev I.V."/>
            <person name="Berka R.M."/>
            <person name="Blanchette R.A."/>
            <person name="Kersten P."/>
            <person name="Martinez A.T."/>
            <person name="Vicuna R."/>
            <person name="Cullen D."/>
        </authorList>
    </citation>
    <scope>NUCLEOTIDE SEQUENCE [LARGE SCALE GENOMIC DNA]</scope>
    <source>
        <strain evidence="1 2">B</strain>
    </source>
</reference>
<evidence type="ECO:0000313" key="1">
    <source>
        <dbReference type="EMBL" id="EMD32684.1"/>
    </source>
</evidence>